<accession>A0A367L1W1</accession>
<name>A0A367L1W1_9HYPO</name>
<dbReference type="AlphaFoldDB" id="A0A367L1W1"/>
<comment type="caution">
    <text evidence="1">The sequence shown here is derived from an EMBL/GenBank/DDBJ whole genome shotgun (WGS) entry which is preliminary data.</text>
</comment>
<dbReference type="Proteomes" id="UP000253664">
    <property type="component" value="Unassembled WGS sequence"/>
</dbReference>
<feature type="non-terminal residue" evidence="1">
    <location>
        <position position="175"/>
    </location>
</feature>
<evidence type="ECO:0000313" key="1">
    <source>
        <dbReference type="EMBL" id="RCI08404.1"/>
    </source>
</evidence>
<sequence length="175" mass="19055">MIHLFNRGLVCADSVVRSVSCFVSKTMPLSDRLVWDIIPIRWETTDTPKMTTRFVQHPASKPHVAFLFPLPSPSPPAGVTTRSMASPICAACLTGTDLSVVRDTVYASIAFGNDVDSHRPIALFLCLVVSSLSTYTTPLSRPAPTQDAKPKPAALLLIEQSLRWEACASSTCCHR</sequence>
<evidence type="ECO:0000313" key="2">
    <source>
        <dbReference type="Proteomes" id="UP000253664"/>
    </source>
</evidence>
<dbReference type="EMBL" id="LKCN02000019">
    <property type="protein sequence ID" value="RCI08404.1"/>
    <property type="molecule type" value="Genomic_DNA"/>
</dbReference>
<reference evidence="1 2" key="1">
    <citation type="journal article" date="2015" name="BMC Genomics">
        <title>Insights from the genome of Ophiocordyceps polyrhachis-furcata to pathogenicity and host specificity in insect fungi.</title>
        <authorList>
            <person name="Wichadakul D."/>
            <person name="Kobmoo N."/>
            <person name="Ingsriswang S."/>
            <person name="Tangphatsornruang S."/>
            <person name="Chantasingh D."/>
            <person name="Luangsa-ard J.J."/>
            <person name="Eurwilaichitr L."/>
        </authorList>
    </citation>
    <scope>NUCLEOTIDE SEQUENCE [LARGE SCALE GENOMIC DNA]</scope>
    <source>
        <strain evidence="1 2">BCC 54312</strain>
    </source>
</reference>
<protein>
    <submittedName>
        <fullName evidence="1">Uncharacterized protein</fullName>
    </submittedName>
</protein>
<organism evidence="1 2">
    <name type="scientific">Ophiocordyceps polyrhachis-furcata BCC 54312</name>
    <dbReference type="NCBI Taxonomy" id="1330021"/>
    <lineage>
        <taxon>Eukaryota</taxon>
        <taxon>Fungi</taxon>
        <taxon>Dikarya</taxon>
        <taxon>Ascomycota</taxon>
        <taxon>Pezizomycotina</taxon>
        <taxon>Sordariomycetes</taxon>
        <taxon>Hypocreomycetidae</taxon>
        <taxon>Hypocreales</taxon>
        <taxon>Ophiocordycipitaceae</taxon>
        <taxon>Ophiocordyceps</taxon>
    </lineage>
</organism>
<proteinExistence type="predicted"/>
<keyword evidence="2" id="KW-1185">Reference proteome</keyword>
<gene>
    <name evidence="1" type="ORF">L249_8958</name>
</gene>